<dbReference type="InterPro" id="IPR009010">
    <property type="entry name" value="Asp_de-COase-like_dom_sf"/>
</dbReference>
<keyword evidence="11" id="KW-0274">FAD</keyword>
<dbReference type="Pfam" id="PF01568">
    <property type="entry name" value="Molydop_binding"/>
    <property type="match status" value="1"/>
</dbReference>
<comment type="cofactor">
    <cofactor evidence="2">
        <name>Mo-bis(molybdopterin guanine dinucleotide)</name>
        <dbReference type="ChEBI" id="CHEBI:60539"/>
    </cofactor>
</comment>
<evidence type="ECO:0000259" key="19">
    <source>
        <dbReference type="PROSITE" id="PS51384"/>
    </source>
</evidence>
<dbReference type="CDD" id="cd02791">
    <property type="entry name" value="MopB_CT_Nitrate-R-NapA-like"/>
    <property type="match status" value="1"/>
</dbReference>
<dbReference type="SUPFAM" id="SSF52343">
    <property type="entry name" value="Ferredoxin reductase-like, C-terminal NADP-linked domain"/>
    <property type="match status" value="1"/>
</dbReference>
<dbReference type="InterPro" id="IPR017927">
    <property type="entry name" value="FAD-bd_FR_type"/>
</dbReference>
<keyword evidence="6" id="KW-0004">4Fe-4S</keyword>
<comment type="cofactor">
    <cofactor evidence="3">
        <name>[4Fe-4S] cluster</name>
        <dbReference type="ChEBI" id="CHEBI:49883"/>
    </cofactor>
</comment>
<dbReference type="InterPro" id="IPR041957">
    <property type="entry name" value="CT_Nitrate-R-NapA-like"/>
</dbReference>
<keyword evidence="15" id="KW-0411">Iron-sulfur</keyword>
<evidence type="ECO:0000256" key="2">
    <source>
        <dbReference type="ARBA" id="ARBA00001942"/>
    </source>
</evidence>
<feature type="region of interest" description="Disordered" evidence="17">
    <location>
        <begin position="1047"/>
        <end position="1072"/>
    </location>
</feature>
<evidence type="ECO:0000256" key="4">
    <source>
        <dbReference type="ARBA" id="ARBA00001974"/>
    </source>
</evidence>
<dbReference type="InterPro" id="IPR023173">
    <property type="entry name" value="NADPH_Cyt_P450_Rdtase_alpha"/>
</dbReference>
<protein>
    <submittedName>
        <fullName evidence="21">Molibdopterin-dependent oxidoreductase YjgC</fullName>
    </submittedName>
</protein>
<keyword evidence="9" id="KW-0288">FMN</keyword>
<feature type="domain" description="Flavodoxin-like" evidence="18">
    <location>
        <begin position="906"/>
        <end position="1041"/>
    </location>
</feature>
<proteinExistence type="inferred from homology"/>
<dbReference type="SUPFAM" id="SSF52218">
    <property type="entry name" value="Flavoproteins"/>
    <property type="match status" value="1"/>
</dbReference>
<accession>A0ABQ6YT09</accession>
<reference evidence="21 22" key="1">
    <citation type="submission" date="2019-07" db="EMBL/GenBank/DDBJ databases">
        <title>Genomic Encyclopedia of Type Strains, Phase IV (KMG-IV): sequencing the most valuable type-strain genomes for metagenomic binning, comparative biology and taxonomic classification.</title>
        <authorList>
            <person name="Goeker M."/>
        </authorList>
    </citation>
    <scope>NUCLEOTIDE SEQUENCE [LARGE SCALE GENOMIC DNA]</scope>
    <source>
        <strain evidence="21 22">DSM 44831</strain>
    </source>
</reference>
<feature type="region of interest" description="Disordered" evidence="17">
    <location>
        <begin position="736"/>
        <end position="789"/>
    </location>
</feature>
<dbReference type="Gene3D" id="2.40.30.10">
    <property type="entry name" value="Translation factors"/>
    <property type="match status" value="1"/>
</dbReference>
<evidence type="ECO:0000256" key="16">
    <source>
        <dbReference type="ARBA" id="ARBA00023063"/>
    </source>
</evidence>
<dbReference type="RefSeq" id="WP_236573117.1">
    <property type="nucleotide sequence ID" value="NZ_VMSD01000001.1"/>
</dbReference>
<keyword evidence="16" id="KW-0534">Nitrate assimilation</keyword>
<dbReference type="PANTHER" id="PTHR43105">
    <property type="entry name" value="RESPIRATORY NITRATE REDUCTASE"/>
    <property type="match status" value="1"/>
</dbReference>
<dbReference type="Gene3D" id="3.40.228.10">
    <property type="entry name" value="Dimethylsulfoxide Reductase, domain 2"/>
    <property type="match status" value="1"/>
</dbReference>
<dbReference type="Gene3D" id="2.40.40.20">
    <property type="match status" value="1"/>
</dbReference>
<dbReference type="Gene3D" id="3.40.50.740">
    <property type="match status" value="1"/>
</dbReference>
<evidence type="ECO:0000256" key="10">
    <source>
        <dbReference type="ARBA" id="ARBA00022723"/>
    </source>
</evidence>
<dbReference type="PROSITE" id="PS51669">
    <property type="entry name" value="4FE4S_MOW_BIS_MGD"/>
    <property type="match status" value="1"/>
</dbReference>
<dbReference type="SUPFAM" id="SSF50692">
    <property type="entry name" value="ADC-like"/>
    <property type="match status" value="1"/>
</dbReference>
<evidence type="ECO:0000256" key="6">
    <source>
        <dbReference type="ARBA" id="ARBA00022485"/>
    </source>
</evidence>
<dbReference type="SMART" id="SM00926">
    <property type="entry name" value="Molybdop_Fe4S4"/>
    <property type="match status" value="1"/>
</dbReference>
<feature type="domain" description="4Fe-4S Mo/W bis-MGD-type" evidence="20">
    <location>
        <begin position="4"/>
        <end position="65"/>
    </location>
</feature>
<evidence type="ECO:0000259" key="20">
    <source>
        <dbReference type="PROSITE" id="PS51669"/>
    </source>
</evidence>
<dbReference type="Gene3D" id="3.40.50.360">
    <property type="match status" value="1"/>
</dbReference>
<feature type="compositionally biased region" description="Low complexity" evidence="17">
    <location>
        <begin position="1090"/>
        <end position="1121"/>
    </location>
</feature>
<comment type="cofactor">
    <cofactor evidence="1">
        <name>FMN</name>
        <dbReference type="ChEBI" id="CHEBI:58210"/>
    </cofactor>
</comment>
<evidence type="ECO:0000256" key="3">
    <source>
        <dbReference type="ARBA" id="ARBA00001966"/>
    </source>
</evidence>
<dbReference type="CDD" id="cd02754">
    <property type="entry name" value="MopB_Nitrate-R-NapA-like"/>
    <property type="match status" value="1"/>
</dbReference>
<dbReference type="Pfam" id="PF00667">
    <property type="entry name" value="FAD_binding_1"/>
    <property type="match status" value="1"/>
</dbReference>
<dbReference type="InterPro" id="IPR029039">
    <property type="entry name" value="Flavoprotein-like_sf"/>
</dbReference>
<dbReference type="InterPro" id="IPR017938">
    <property type="entry name" value="Riboflavin_synthase-like_b-brl"/>
</dbReference>
<dbReference type="PANTHER" id="PTHR43105:SF9">
    <property type="entry name" value="NADPH-FE(3+) OXIDOREDUCTASE SUBUNIT ALPHA"/>
    <property type="match status" value="1"/>
</dbReference>
<keyword evidence="13" id="KW-0560">Oxidoreductase</keyword>
<dbReference type="InterPro" id="IPR006656">
    <property type="entry name" value="Mopterin_OxRdtase"/>
</dbReference>
<organism evidence="21 22">
    <name type="scientific">Nocardia caishijiensis</name>
    <dbReference type="NCBI Taxonomy" id="184756"/>
    <lineage>
        <taxon>Bacteria</taxon>
        <taxon>Bacillati</taxon>
        <taxon>Actinomycetota</taxon>
        <taxon>Actinomycetes</taxon>
        <taxon>Mycobacteriales</taxon>
        <taxon>Nocardiaceae</taxon>
        <taxon>Nocardia</taxon>
    </lineage>
</organism>
<dbReference type="Pfam" id="PF04879">
    <property type="entry name" value="Molybdop_Fe4S4"/>
    <property type="match status" value="1"/>
</dbReference>
<keyword evidence="7" id="KW-0500">Molybdenum</keyword>
<dbReference type="Pfam" id="PF00175">
    <property type="entry name" value="NAD_binding_1"/>
    <property type="match status" value="1"/>
</dbReference>
<sequence>MTGDDSVRTQCSYCGVGCGISVRTASDPSGAPVIAKVSGDKLHPANAGRLCTKGATHAEMMAAPGRMSTAYRRPARGQAPVALPVDDAVRETADRLRAILDEHGPDAIALYVSGQMSLEAQYLATKLAKGYLRTKHIEANSRLCMASAGTGYKQSLGADGPPGSYDDFEHADLFFVTGANMADCHPILFLRMADRLKAGAKLIVVDPRRTETAARADLFLQIAPGTDLALLNGLLHLLVADGAIDTDFIAEHTEGWEAMPEFLADYPPARVAELTGLAEADIRTAASMIAEAGEWMSLWTMGLNQSTHGTWNTNALINLHLATGAICRPGSGPFSLTGQPNAMGGREMGYMGPGLPGQRSLLSPADRAFVETEWDLPEGSLRTEAGPGTIDMFAGLADGEIKAAWIICTNPVATVANRKTVIAGLEAAELVVVQDAYTETATNSYADLLLPATLWAESDAVMVNSERNVTLLNRSVDPVGEARPDWLLIAQVATAMGFPGFDFASSAEVFDELRRFTNPATGYDLSGMSYDRLREGPMQWPCNDSDSPRNPIRYRNDGIHQPLHIDADGHTPRLAFATPSRRAVFFPRPHLPAAELPDDDYPFLLNTGRLQHQWHTMTKTGKVTKLAKLNPQPFVEVHPDDATRLDLQPGDQLEIASRRGRAVLPVRISDRVRPGDCFAPFHWNDEQGEYLTINAVTNDAVDPASLQPEFKACAVALRRVGPAPEAATGVRPSQFAISDGQNSIPPAQSDQHLPPSAPTSQDPTQPVAHPGRAVPAVGHGTRPMTELSQGGQHPLAAMLGLDAGVAPLLSEAERIYLGGYLAALQTLPISGQPVLPTTAPLSPQARLWVDGMLAGMYSRSVTETPTTVSTSTGTAFSGSFLGAPPIGTPSAGGGATAGRSAAATTVTVLWASQTGNAEELAASVAARLADDGFLPKLLDMDSCEPTALDGDVLVVTSTFGDGGPPDNGADFLARLEDTALRLPRVRYAVFALGDSSYDDFCGHGRTLDTLLAARGAHRMLPRVDSEPDFDDAADQWVADVLAVLAPDGTTPSGSGSTPPRAPSAFGTTSTGSAPTGTSFAAASYQFDSAPTAGTDPAAAPTADFDPAPAPTAGTDPAAAPTMGVPSTVAGAQFNAALPGAAAPVSPGFGPVPGGARPLGFDAPQHSSARGAAPQPYPEQAASRPSGRGGASVLDRPQAAPSRRAPAAPFTRQSPVLATLMRNETLSAPGSSKEVRRFGFDLHNLDAAYEVGDSLGVLPTNGDDLVAEWLAATGLDGRRAVAIDEREVPLAEALRTHYDITKVSTDLLGFIAERNPHPQLAKLLRRDNRNELASYLWDRQAVDVLRDFPVRTDLVDWLGALKKLQPRQYSISSSPLTTPDEVQLTVGVVRYGDPVGDSVRRGGVCSTFLADRANAEVPIFLQRAPHFRPPLDPTVPMIMVGPGTGIAPFRGFLHERRAVGATGRNWLFFGDQHAAHNFYYRTELEDMFRSGFLTRLDLAFSRDQRERIYVQHRMIEHGAELWSWLCDGAHFYVCGDAARMAKDVDDTLLRIARIHGKLDEAGALAFKKQLVAEKRYVRDVY</sequence>
<dbReference type="Gene3D" id="3.40.50.80">
    <property type="entry name" value="Nucleotide-binding domain of ferredoxin-NADP reductase (FNR) module"/>
    <property type="match status" value="1"/>
</dbReference>
<dbReference type="EMBL" id="VMSD01000001">
    <property type="protein sequence ID" value="KAF0848904.1"/>
    <property type="molecule type" value="Genomic_DNA"/>
</dbReference>
<feature type="domain" description="FAD-binding FR-type" evidence="19">
    <location>
        <begin position="1212"/>
        <end position="1429"/>
    </location>
</feature>
<keyword evidence="10" id="KW-0479">Metal-binding</keyword>
<evidence type="ECO:0000256" key="14">
    <source>
        <dbReference type="ARBA" id="ARBA00023004"/>
    </source>
</evidence>
<evidence type="ECO:0000256" key="9">
    <source>
        <dbReference type="ARBA" id="ARBA00022643"/>
    </source>
</evidence>
<feature type="region of interest" description="Disordered" evidence="17">
    <location>
        <begin position="1152"/>
        <end position="1215"/>
    </location>
</feature>
<evidence type="ECO:0000256" key="17">
    <source>
        <dbReference type="SAM" id="MobiDB-lite"/>
    </source>
</evidence>
<evidence type="ECO:0000256" key="11">
    <source>
        <dbReference type="ARBA" id="ARBA00022827"/>
    </source>
</evidence>
<dbReference type="InterPro" id="IPR003097">
    <property type="entry name" value="CysJ-like_FAD-binding"/>
</dbReference>
<dbReference type="Pfam" id="PF00258">
    <property type="entry name" value="Flavodoxin_1"/>
    <property type="match status" value="1"/>
</dbReference>
<dbReference type="PRINTS" id="PR00371">
    <property type="entry name" value="FPNCR"/>
</dbReference>
<dbReference type="CDD" id="cd06199">
    <property type="entry name" value="SiR"/>
    <property type="match status" value="1"/>
</dbReference>
<dbReference type="InterPro" id="IPR001709">
    <property type="entry name" value="Flavoprot_Pyr_Nucl_cyt_Rdtase"/>
</dbReference>
<dbReference type="PROSITE" id="PS50902">
    <property type="entry name" value="FLAVODOXIN_LIKE"/>
    <property type="match status" value="1"/>
</dbReference>
<evidence type="ECO:0000256" key="8">
    <source>
        <dbReference type="ARBA" id="ARBA00022630"/>
    </source>
</evidence>
<dbReference type="SUPFAM" id="SSF63380">
    <property type="entry name" value="Riboflavin synthase domain-like"/>
    <property type="match status" value="1"/>
</dbReference>
<name>A0ABQ6YT09_9NOCA</name>
<keyword evidence="8" id="KW-0285">Flavoprotein</keyword>
<dbReference type="Gene3D" id="1.20.990.10">
    <property type="entry name" value="NADPH-cytochrome p450 Reductase, Chain A, domain 3"/>
    <property type="match status" value="1"/>
</dbReference>
<dbReference type="Pfam" id="PF00384">
    <property type="entry name" value="Molybdopterin"/>
    <property type="match status" value="1"/>
</dbReference>
<evidence type="ECO:0000256" key="5">
    <source>
        <dbReference type="ARBA" id="ARBA00008747"/>
    </source>
</evidence>
<gene>
    <name evidence="21" type="ORF">FNL39_101339</name>
</gene>
<evidence type="ECO:0000256" key="7">
    <source>
        <dbReference type="ARBA" id="ARBA00022505"/>
    </source>
</evidence>
<keyword evidence="14" id="KW-0408">Iron</keyword>
<evidence type="ECO:0000256" key="15">
    <source>
        <dbReference type="ARBA" id="ARBA00023014"/>
    </source>
</evidence>
<dbReference type="InterPro" id="IPR039261">
    <property type="entry name" value="FNR_nucleotide-bd"/>
</dbReference>
<comment type="caution">
    <text evidence="21">The sequence shown here is derived from an EMBL/GenBank/DDBJ whole genome shotgun (WGS) entry which is preliminary data.</text>
</comment>
<comment type="similarity">
    <text evidence="5">Belongs to the prokaryotic molybdopterin-containing oxidoreductase family. NasA/NapA/NarB subfamily.</text>
</comment>
<dbReference type="InterPro" id="IPR006963">
    <property type="entry name" value="Mopterin_OxRdtase_4Fe-4S_dom"/>
</dbReference>
<evidence type="ECO:0000256" key="13">
    <source>
        <dbReference type="ARBA" id="ARBA00023002"/>
    </source>
</evidence>
<dbReference type="InterPro" id="IPR001433">
    <property type="entry name" value="OxRdtase_FAD/NAD-bd"/>
</dbReference>
<dbReference type="SUPFAM" id="SSF53706">
    <property type="entry name" value="Formate dehydrogenase/DMSO reductase, domains 1-3"/>
    <property type="match status" value="1"/>
</dbReference>
<keyword evidence="22" id="KW-1185">Reference proteome</keyword>
<dbReference type="InterPro" id="IPR008254">
    <property type="entry name" value="Flavodoxin/NO_synth"/>
</dbReference>
<keyword evidence="12" id="KW-0521">NADP</keyword>
<evidence type="ECO:0000313" key="21">
    <source>
        <dbReference type="EMBL" id="KAF0848904.1"/>
    </source>
</evidence>
<dbReference type="PROSITE" id="PS51384">
    <property type="entry name" value="FAD_FR"/>
    <property type="match status" value="1"/>
</dbReference>
<dbReference type="Proteomes" id="UP000798951">
    <property type="component" value="Unassembled WGS sequence"/>
</dbReference>
<dbReference type="InterPro" id="IPR027467">
    <property type="entry name" value="MopterinOxRdtase_cofactor_BS"/>
</dbReference>
<feature type="compositionally biased region" description="Polar residues" evidence="17">
    <location>
        <begin position="736"/>
        <end position="751"/>
    </location>
</feature>
<feature type="compositionally biased region" description="Low complexity" evidence="17">
    <location>
        <begin position="1048"/>
        <end position="1072"/>
    </location>
</feature>
<dbReference type="InterPro" id="IPR050123">
    <property type="entry name" value="Prok_molybdopt-oxidoreductase"/>
</dbReference>
<comment type="cofactor">
    <cofactor evidence="4">
        <name>FAD</name>
        <dbReference type="ChEBI" id="CHEBI:57692"/>
    </cofactor>
</comment>
<feature type="region of interest" description="Disordered" evidence="17">
    <location>
        <begin position="1090"/>
        <end position="1123"/>
    </location>
</feature>
<evidence type="ECO:0000256" key="1">
    <source>
        <dbReference type="ARBA" id="ARBA00001917"/>
    </source>
</evidence>
<dbReference type="Gene3D" id="2.20.25.90">
    <property type="entry name" value="ADC-like domains"/>
    <property type="match status" value="1"/>
</dbReference>
<evidence type="ECO:0000313" key="22">
    <source>
        <dbReference type="Proteomes" id="UP000798951"/>
    </source>
</evidence>
<dbReference type="InterPro" id="IPR006657">
    <property type="entry name" value="MoPterin_dinucl-bd_dom"/>
</dbReference>
<dbReference type="PROSITE" id="PS00551">
    <property type="entry name" value="MOLYBDOPTERIN_PROK_1"/>
    <property type="match status" value="1"/>
</dbReference>
<dbReference type="InterPro" id="IPR001094">
    <property type="entry name" value="Flavdoxin-like"/>
</dbReference>
<evidence type="ECO:0000256" key="12">
    <source>
        <dbReference type="ARBA" id="ARBA00022857"/>
    </source>
</evidence>
<evidence type="ECO:0000259" key="18">
    <source>
        <dbReference type="PROSITE" id="PS50902"/>
    </source>
</evidence>
<dbReference type="PRINTS" id="PR00369">
    <property type="entry name" value="FLAVODOXIN"/>
</dbReference>
<feature type="compositionally biased region" description="Low complexity" evidence="17">
    <location>
        <begin position="1195"/>
        <end position="1208"/>
    </location>
</feature>